<dbReference type="Proteomes" id="UP001462640">
    <property type="component" value="Unassembled WGS sequence"/>
</dbReference>
<evidence type="ECO:0000256" key="3">
    <source>
        <dbReference type="SAM" id="SignalP"/>
    </source>
</evidence>
<dbReference type="Gene3D" id="2.40.50.100">
    <property type="match status" value="1"/>
</dbReference>
<dbReference type="InterPro" id="IPR006143">
    <property type="entry name" value="RND_pump_MFP"/>
</dbReference>
<feature type="chain" id="PRO_5046670605" evidence="3">
    <location>
        <begin position="27"/>
        <end position="385"/>
    </location>
</feature>
<evidence type="ECO:0000259" key="5">
    <source>
        <dbReference type="Pfam" id="PF25973"/>
    </source>
</evidence>
<dbReference type="Pfam" id="PF25954">
    <property type="entry name" value="Beta-barrel_RND_2"/>
    <property type="match status" value="1"/>
</dbReference>
<dbReference type="Gene3D" id="2.40.420.20">
    <property type="match status" value="1"/>
</dbReference>
<evidence type="ECO:0000256" key="1">
    <source>
        <dbReference type="ARBA" id="ARBA00009477"/>
    </source>
</evidence>
<comment type="caution">
    <text evidence="6">The sequence shown here is derived from an EMBL/GenBank/DDBJ whole genome shotgun (WGS) entry which is preliminary data.</text>
</comment>
<dbReference type="SUPFAM" id="SSF111369">
    <property type="entry name" value="HlyD-like secretion proteins"/>
    <property type="match status" value="1"/>
</dbReference>
<evidence type="ECO:0000313" key="7">
    <source>
        <dbReference type="Proteomes" id="UP001462640"/>
    </source>
</evidence>
<organism evidence="6 7">
    <name type="scientific">Roseateles flavus</name>
    <dbReference type="NCBI Taxonomy" id="3149041"/>
    <lineage>
        <taxon>Bacteria</taxon>
        <taxon>Pseudomonadati</taxon>
        <taxon>Pseudomonadota</taxon>
        <taxon>Betaproteobacteria</taxon>
        <taxon>Burkholderiales</taxon>
        <taxon>Sphaerotilaceae</taxon>
        <taxon>Roseateles</taxon>
    </lineage>
</organism>
<reference evidence="6 7" key="1">
    <citation type="submission" date="2024-05" db="EMBL/GenBank/DDBJ databases">
        <title>Roseateles sp. 2.12 16S ribosomal RNA gene Genome sequencing and assembly.</title>
        <authorList>
            <person name="Woo H."/>
        </authorList>
    </citation>
    <scope>NUCLEOTIDE SEQUENCE [LARGE SCALE GENOMIC DNA]</scope>
    <source>
        <strain evidence="6 7">2.12</strain>
    </source>
</reference>
<feature type="region of interest" description="Disordered" evidence="2">
    <location>
        <begin position="122"/>
        <end position="151"/>
    </location>
</feature>
<dbReference type="NCBIfam" id="TIGR01730">
    <property type="entry name" value="RND_mfp"/>
    <property type="match status" value="1"/>
</dbReference>
<dbReference type="Gene3D" id="2.40.30.170">
    <property type="match status" value="1"/>
</dbReference>
<feature type="domain" description="CzcB-like barrel-sandwich hybrid" evidence="5">
    <location>
        <begin position="75"/>
        <end position="214"/>
    </location>
</feature>
<feature type="signal peptide" evidence="3">
    <location>
        <begin position="1"/>
        <end position="26"/>
    </location>
</feature>
<dbReference type="RefSeq" id="WP_347610726.1">
    <property type="nucleotide sequence ID" value="NZ_JBDPZC010000006.1"/>
</dbReference>
<feature type="compositionally biased region" description="Polar residues" evidence="2">
    <location>
        <begin position="137"/>
        <end position="150"/>
    </location>
</feature>
<keyword evidence="7" id="KW-1185">Reference proteome</keyword>
<comment type="similarity">
    <text evidence="1">Belongs to the membrane fusion protein (MFP) (TC 8.A.1) family.</text>
</comment>
<keyword evidence="3" id="KW-0732">Signal</keyword>
<dbReference type="EMBL" id="JBDPZC010000006">
    <property type="protein sequence ID" value="MEO3713894.1"/>
    <property type="molecule type" value="Genomic_DNA"/>
</dbReference>
<name>A0ABV0GG15_9BURK</name>
<dbReference type="PANTHER" id="PTHR30469">
    <property type="entry name" value="MULTIDRUG RESISTANCE PROTEIN MDTA"/>
    <property type="match status" value="1"/>
</dbReference>
<dbReference type="InterPro" id="IPR058792">
    <property type="entry name" value="Beta-barrel_RND_2"/>
</dbReference>
<sequence>MNKKQRTVPSGHGLALLVLSAALLSACGKGPKADVAEQRATAPLLLAKEDVRDLGLSEQASGPVITGSIQPERRADLRAEVSAVVLQVLKENGESVRKGDLLVRLDDTAIRDSLTSAEEAARASAQSFEQAERQLQRQKTLQSQGMTSMQGLEDAEMRRNNAQSDLVAAKARVVTARQQLQRTEVRAPFDGVVSDRKVSPGDTSQMGKELVKVIDPRSLRFEGLVSADKLAELKVGQGVHFRVNGYGNTQFHGNIRRIDVAANATTRQVEVLVNLGEGEKPQAAGLYAEGNVEARSSEALMLEEASIVRAGDQAHAWRIHDGKLSKVALKLGERDTRTGQVAVTAGLSKGDKVLRKPTSTLKDGQAVELAKAPAASAASAAVAGG</sequence>
<feature type="domain" description="CusB-like beta-barrel" evidence="4">
    <location>
        <begin position="229"/>
        <end position="294"/>
    </location>
</feature>
<gene>
    <name evidence="6" type="ORF">ABDJ40_14100</name>
</gene>
<accession>A0ABV0GG15</accession>
<protein>
    <submittedName>
        <fullName evidence="6">Efflux RND transporter periplasmic adaptor subunit</fullName>
    </submittedName>
</protein>
<evidence type="ECO:0000313" key="6">
    <source>
        <dbReference type="EMBL" id="MEO3713894.1"/>
    </source>
</evidence>
<dbReference type="PROSITE" id="PS51257">
    <property type="entry name" value="PROKAR_LIPOPROTEIN"/>
    <property type="match status" value="1"/>
</dbReference>
<dbReference type="InterPro" id="IPR058647">
    <property type="entry name" value="BSH_CzcB-like"/>
</dbReference>
<proteinExistence type="inferred from homology"/>
<evidence type="ECO:0000259" key="4">
    <source>
        <dbReference type="Pfam" id="PF25954"/>
    </source>
</evidence>
<evidence type="ECO:0000256" key="2">
    <source>
        <dbReference type="SAM" id="MobiDB-lite"/>
    </source>
</evidence>
<dbReference type="Gene3D" id="1.10.287.470">
    <property type="entry name" value="Helix hairpin bin"/>
    <property type="match status" value="1"/>
</dbReference>
<dbReference type="Pfam" id="PF25973">
    <property type="entry name" value="BSH_CzcB"/>
    <property type="match status" value="1"/>
</dbReference>
<dbReference type="PANTHER" id="PTHR30469:SF15">
    <property type="entry name" value="HLYD FAMILY OF SECRETION PROTEINS"/>
    <property type="match status" value="1"/>
</dbReference>